<feature type="compositionally biased region" description="Low complexity" evidence="1">
    <location>
        <begin position="106"/>
        <end position="121"/>
    </location>
</feature>
<evidence type="ECO:0000256" key="2">
    <source>
        <dbReference type="SAM" id="SignalP"/>
    </source>
</evidence>
<proteinExistence type="predicted"/>
<sequence>MTPSYDRAPFLAAVLGLAAALLPPLGYAQAAAAAPDADASHGAIIDRTPERRVPERPAVPAPRSTDPEPDGSRQTLPDADRRHDTRPDHDASGRLAVPQPDRDGIPDASTAPAAPAANGAPGAPPDRPAPGRTPVPAPVR</sequence>
<feature type="signal peptide" evidence="2">
    <location>
        <begin position="1"/>
        <end position="30"/>
    </location>
</feature>
<accession>A0ABV4B5H6</accession>
<feature type="chain" id="PRO_5045257368" evidence="2">
    <location>
        <begin position="31"/>
        <end position="140"/>
    </location>
</feature>
<evidence type="ECO:0000313" key="4">
    <source>
        <dbReference type="Proteomes" id="UP001562178"/>
    </source>
</evidence>
<reference evidence="3 4" key="1">
    <citation type="journal article" date="2016" name="Int. J. Syst. Evol. Microbiol.">
        <title>Description of Comamonas sediminis sp. nov., isolated from lagoon sediments.</title>
        <authorList>
            <person name="Subhash Y."/>
            <person name="Bang J.J."/>
            <person name="You T.H."/>
            <person name="Lee S.S."/>
        </authorList>
    </citation>
    <scope>NUCLEOTIDE SEQUENCE [LARGE SCALE GENOMIC DNA]</scope>
    <source>
        <strain evidence="3 4">JCM 31169</strain>
    </source>
</reference>
<keyword evidence="4" id="KW-1185">Reference proteome</keyword>
<feature type="compositionally biased region" description="Pro residues" evidence="1">
    <location>
        <begin position="122"/>
        <end position="140"/>
    </location>
</feature>
<protein>
    <submittedName>
        <fullName evidence="3">Uncharacterized protein</fullName>
    </submittedName>
</protein>
<evidence type="ECO:0000256" key="1">
    <source>
        <dbReference type="SAM" id="MobiDB-lite"/>
    </source>
</evidence>
<keyword evidence="2" id="KW-0732">Signal</keyword>
<organism evidence="3 4">
    <name type="scientific">Comamonas sediminis</name>
    <dbReference type="NCBI Taxonomy" id="1783360"/>
    <lineage>
        <taxon>Bacteria</taxon>
        <taxon>Pseudomonadati</taxon>
        <taxon>Pseudomonadota</taxon>
        <taxon>Betaproteobacteria</taxon>
        <taxon>Burkholderiales</taxon>
        <taxon>Comamonadaceae</taxon>
        <taxon>Comamonas</taxon>
    </lineage>
</organism>
<dbReference type="RefSeq" id="WP_239812472.1">
    <property type="nucleotide sequence ID" value="NZ_JBGBDC010000004.1"/>
</dbReference>
<dbReference type="EMBL" id="JBGBDC010000004">
    <property type="protein sequence ID" value="MEY2251683.1"/>
    <property type="molecule type" value="Genomic_DNA"/>
</dbReference>
<name>A0ABV4B5H6_9BURK</name>
<gene>
    <name evidence="3" type="ORF">AB7A72_11775</name>
</gene>
<dbReference type="Proteomes" id="UP001562178">
    <property type="component" value="Unassembled WGS sequence"/>
</dbReference>
<evidence type="ECO:0000313" key="3">
    <source>
        <dbReference type="EMBL" id="MEY2251683.1"/>
    </source>
</evidence>
<comment type="caution">
    <text evidence="3">The sequence shown here is derived from an EMBL/GenBank/DDBJ whole genome shotgun (WGS) entry which is preliminary data.</text>
</comment>
<feature type="compositionally biased region" description="Basic and acidic residues" evidence="1">
    <location>
        <begin position="78"/>
        <end position="92"/>
    </location>
</feature>
<feature type="region of interest" description="Disordered" evidence="1">
    <location>
        <begin position="29"/>
        <end position="140"/>
    </location>
</feature>